<evidence type="ECO:0000256" key="1">
    <source>
        <dbReference type="SAM" id="MobiDB-lite"/>
    </source>
</evidence>
<gene>
    <name evidence="2" type="ORF">TREES_T100004829</name>
</gene>
<feature type="region of interest" description="Disordered" evidence="1">
    <location>
        <begin position="1"/>
        <end position="90"/>
    </location>
</feature>
<accession>L8Y4G4</accession>
<organism evidence="2 3">
    <name type="scientific">Tupaia chinensis</name>
    <name type="common">Chinese tree shrew</name>
    <name type="synonym">Tupaia belangeri chinensis</name>
    <dbReference type="NCBI Taxonomy" id="246437"/>
    <lineage>
        <taxon>Eukaryota</taxon>
        <taxon>Metazoa</taxon>
        <taxon>Chordata</taxon>
        <taxon>Craniata</taxon>
        <taxon>Vertebrata</taxon>
        <taxon>Euteleostomi</taxon>
        <taxon>Mammalia</taxon>
        <taxon>Eutheria</taxon>
        <taxon>Euarchontoglires</taxon>
        <taxon>Scandentia</taxon>
        <taxon>Tupaiidae</taxon>
        <taxon>Tupaia</taxon>
    </lineage>
</organism>
<feature type="compositionally biased region" description="Basic and acidic residues" evidence="1">
    <location>
        <begin position="28"/>
        <end position="43"/>
    </location>
</feature>
<keyword evidence="3" id="KW-1185">Reference proteome</keyword>
<evidence type="ECO:0000313" key="2">
    <source>
        <dbReference type="EMBL" id="ELV09929.1"/>
    </source>
</evidence>
<evidence type="ECO:0000313" key="3">
    <source>
        <dbReference type="Proteomes" id="UP000011518"/>
    </source>
</evidence>
<feature type="compositionally biased region" description="Polar residues" evidence="1">
    <location>
        <begin position="79"/>
        <end position="90"/>
    </location>
</feature>
<dbReference type="InParanoid" id="L8Y4G4"/>
<dbReference type="EMBL" id="KB369266">
    <property type="protein sequence ID" value="ELV09929.1"/>
    <property type="molecule type" value="Genomic_DNA"/>
</dbReference>
<feature type="compositionally biased region" description="Basic residues" evidence="1">
    <location>
        <begin position="17"/>
        <end position="27"/>
    </location>
</feature>
<dbReference type="Proteomes" id="UP000011518">
    <property type="component" value="Unassembled WGS sequence"/>
</dbReference>
<reference evidence="3" key="2">
    <citation type="journal article" date="2013" name="Nat. Commun.">
        <title>Genome of the Chinese tree shrew.</title>
        <authorList>
            <person name="Fan Y."/>
            <person name="Huang Z.Y."/>
            <person name="Cao C.C."/>
            <person name="Chen C.S."/>
            <person name="Chen Y.X."/>
            <person name="Fan D.D."/>
            <person name="He J."/>
            <person name="Hou H.L."/>
            <person name="Hu L."/>
            <person name="Hu X.T."/>
            <person name="Jiang X.T."/>
            <person name="Lai R."/>
            <person name="Lang Y.S."/>
            <person name="Liang B."/>
            <person name="Liao S.G."/>
            <person name="Mu D."/>
            <person name="Ma Y.Y."/>
            <person name="Niu Y.Y."/>
            <person name="Sun X.Q."/>
            <person name="Xia J.Q."/>
            <person name="Xiao J."/>
            <person name="Xiong Z.Q."/>
            <person name="Xu L."/>
            <person name="Yang L."/>
            <person name="Zhang Y."/>
            <person name="Zhao W."/>
            <person name="Zhao X.D."/>
            <person name="Zheng Y.T."/>
            <person name="Zhou J.M."/>
            <person name="Zhu Y.B."/>
            <person name="Zhang G.J."/>
            <person name="Wang J."/>
            <person name="Yao Y.G."/>
        </authorList>
    </citation>
    <scope>NUCLEOTIDE SEQUENCE [LARGE SCALE GENOMIC DNA]</scope>
</reference>
<name>L8Y4G4_TUPCH</name>
<proteinExistence type="predicted"/>
<protein>
    <submittedName>
        <fullName evidence="2">Fibrocystin</fullName>
    </submittedName>
</protein>
<sequence>MKPEEISESQTNDQKNHIHASSKRRVSQKTEKDDTMMGEDMKRKVILGKLNQHPHQPLNGVSRRKVSRRTVGEEEAAGSTPSITSITSHGPSCMPGSLAQQVNLQETGDWKETQEQLLRYQLAGQGQMLMLCPDLKPQKQQLQGGLCKDSGGLGRSQEKTAPCGATEAFCLHSVHPGTTQEQL</sequence>
<reference evidence="3" key="1">
    <citation type="submission" date="2012-07" db="EMBL/GenBank/DDBJ databases">
        <title>Genome of the Chinese tree shrew, a rising model animal genetically related to primates.</title>
        <authorList>
            <person name="Zhang G."/>
            <person name="Fan Y."/>
            <person name="Yao Y."/>
            <person name="Huang Z."/>
        </authorList>
    </citation>
    <scope>NUCLEOTIDE SEQUENCE [LARGE SCALE GENOMIC DNA]</scope>
</reference>
<dbReference type="STRING" id="246437.L8Y4G4"/>
<dbReference type="AlphaFoldDB" id="L8Y4G4"/>